<dbReference type="Proteomes" id="UP000327179">
    <property type="component" value="Chromosome"/>
</dbReference>
<dbReference type="SUPFAM" id="SSF48113">
    <property type="entry name" value="Heme-dependent peroxidases"/>
    <property type="match status" value="1"/>
</dbReference>
<dbReference type="Pfam" id="PF00353">
    <property type="entry name" value="HemolysinCabind"/>
    <property type="match status" value="9"/>
</dbReference>
<keyword evidence="6" id="KW-1185">Reference proteome</keyword>
<dbReference type="RefSeq" id="WP_151132551.1">
    <property type="nucleotide sequence ID" value="NZ_CP043311.1"/>
</dbReference>
<evidence type="ECO:0000256" key="3">
    <source>
        <dbReference type="ARBA" id="ARBA00022837"/>
    </source>
</evidence>
<reference evidence="5 6" key="1">
    <citation type="submission" date="2019-08" db="EMBL/GenBank/DDBJ databases">
        <title>Whole-genome Sequencing of e-waste polymer degrading bacterium Pseudomonas sp. strain PE08.</title>
        <authorList>
            <person name="Kirdat K."/>
            <person name="Debbarma P."/>
            <person name="Narawade N."/>
            <person name="Suyal D."/>
            <person name="Thorat V."/>
            <person name="Shouche Y."/>
            <person name="Goel R."/>
            <person name="Yadav A."/>
        </authorList>
    </citation>
    <scope>NUCLEOTIDE SEQUENCE [LARGE SCALE GENOMIC DNA]</scope>
    <source>
        <strain evidence="5 6">PE08</strain>
    </source>
</reference>
<dbReference type="InterPro" id="IPR010255">
    <property type="entry name" value="Haem_peroxidase_sf"/>
</dbReference>
<dbReference type="InterPro" id="IPR018511">
    <property type="entry name" value="Hemolysin-typ_Ca-bd_CS"/>
</dbReference>
<evidence type="ECO:0000256" key="4">
    <source>
        <dbReference type="ARBA" id="ARBA00023180"/>
    </source>
</evidence>
<keyword evidence="2" id="KW-0964">Secreted</keyword>
<dbReference type="GO" id="GO:0005509">
    <property type="term" value="F:calcium ion binding"/>
    <property type="evidence" value="ECO:0007669"/>
    <property type="project" value="InterPro"/>
</dbReference>
<evidence type="ECO:0000313" key="6">
    <source>
        <dbReference type="Proteomes" id="UP000327179"/>
    </source>
</evidence>
<dbReference type="Pfam" id="PF03098">
    <property type="entry name" value="An_peroxidase"/>
    <property type="match status" value="2"/>
</dbReference>
<dbReference type="KEGG" id="plal:FXN65_07985"/>
<dbReference type="PRINTS" id="PR00313">
    <property type="entry name" value="CABNDNGRPT"/>
</dbReference>
<dbReference type="PROSITE" id="PS50292">
    <property type="entry name" value="PEROXIDASE_3"/>
    <property type="match status" value="1"/>
</dbReference>
<dbReference type="PANTHER" id="PTHR11475:SF4">
    <property type="entry name" value="CHORION PEROXIDASE"/>
    <property type="match status" value="1"/>
</dbReference>
<dbReference type="Gene3D" id="2.150.10.10">
    <property type="entry name" value="Serralysin-like metalloprotease, C-terminal"/>
    <property type="match status" value="6"/>
</dbReference>
<dbReference type="InterPro" id="IPR011049">
    <property type="entry name" value="Serralysin-like_metalloprot_C"/>
</dbReference>
<proteinExistence type="predicted"/>
<sequence>MYGLKSFTLNLKDISYLLQQVSFPTLRVVGYTVSGDALFGYTGADGVVHVLGTDGSFDPLALPAGESIWYNGARDPIGLRNVSGYFNNLTHDGHAWGSFGQDFIRLTLPDYSQYVQQNADNAAWQDYLSSHPGAELGTPAAYADPSASLVDYTPRMISQTIVSGGVVFATDAQGHILHDANGVAVVSDPGLLGQLGEADPTSSSSGQYFIRNLNTVSGDPSTTGWFTLFGQFFDHGLDFIDKPSRTATITIPLAPDDPLYGSIGPDGQPVHSITVHRASVGSFDAAGNAQYRNLDSPYIDQNQTYGSEASVTQLLREWVADPSNPGQFRPGARLFDGNTLSDEAAWTLNGVLTHQTLPTLNELRAHIVATGRDDLTWDDLADFRVRDDAGHVLDADPSTSGIQAVHTREALLLDMNPHFDDVHIDVARLMALDSHLVSVTFDPTNPYGILFHYDNGPTKSLFGLVNPSDFSIFADPGTADYAVANELLLESVGDHYIAGDGRANENFGLTAMHHVFHEDHNVQLINLQQEILQADVGVRHNWQVGIDNGAGGYYTDAAGNYTLTDGVTVSWNHDLLFQGAKLVVEMEYQHVAIDQYARLITPDLPEFVTYDSGINANISLEYGQAAFRFGHSQLRETIDALERDVSGAYDLTGSITRYALEKAFLNPGGFAEVGPTAIALGMTRQVSNEIDEFVTPALQQGLLGQPLDLATINLARGRDLGLPTLNAVRQQIHDALIAERQTPAGSQHHTNLIVDALTPYTSWSDFANNMIHPESLVNFIAAYSFDGDVAHAQAIIDADQAGVDATWAGGVVTAEDAARFLSNAADQDGNFVAGSDGFNHIDLWIGGLAEKHVYTGQLGTTFNAIFEDQMERLMDGDRFYYLFRLDLGLPGMTNLNEQVVTEQFKDIIERTTDARHLAGDVFGYMDSYIELSYQDSGATATAYKSEHKYGRLVDTNQMGVYSTGGSGGIGGNGLLLSLVNPETHASGTYIRDYRPDQGVNPDGTAAVGYNAHEVVAGTDYADWLDLGDGDDTGYGEDGNDILDGKAGADHLYGGNGNDVIYGGDIEDFLDGGDGDDIVYAGTSAGAIDIVIGGNGNDHLYGEAGIDELYGGAGNDYIDAGGDTDLVHGGDGSDEIYGGDGPDILFAEAGDDIISGGSTGDQLFGEEGDDILLPGIGGAPGQGDGDEALGDVGFDIAAFSDVNIQLDAAADLNQQNIIAAPGTAVLFQPFNALLANIEGLVGSRFSDARANPANPASPTAGLIGDGSENWLVGGSGDDVVQGNAGNDVLVGDSIGLADLNHLLAAQGFNQHFTGLQAARSGFVLGDNHAGGTAYGAADEAVYNGDFSDYSITLIGDTNPGSNEILGFRITDKRVGAANLDATDILVGIEKVRFADRTISLDVNNQLPAGKPLVTGFATAPTTPSRPLPTQYRLTASTVAIQDADGIPSGAGAFSFQWQVLSGAIWAAINGATASTYAPVAAQVGQQLRVAVSFTDNHGVVETVYSDPTEAVGRFIEGTSLNDNGLGGFQDRAALVGTAFQDVMLGYAGNDVLSGGDGSDLLDGGSGNDSMSGGAGNDTYVVGATGDSVSEALNGGIDTVQSSVNVNLAANVENLVLTGTANVNGVGNGLDNLLMGNAGNNRLIGQAGNDNVQGWAGSDTLVATVGDGNDHYDGGDGVDTYDLSGTSANASVDLAAGTASSAQTGNDLLVSIENVLGSSGANQITGNSADNRLEGLGGNDNLAGAQGNDVLVGGQGDDSASGGQGDDRFIAGLFDGNDIYAGNDGLDTYDLSATGAAAVVNLATATASSSQIGSDLLSGIESVTGGSGADSLTGDALANQLAGGGGDDSLNGGAGADVLAGGAGHDLLTGDADADTFVFAALNDSGTSSGTRDVINDFQQGSDRIDLGQIDARTTGPGNAGNQDFSFLGEWNGAGNEFNGQAQLRFHYVNVGGVEHTYVEGNVNNNNAADFQIDLVGHVALAAGDFIGVV</sequence>
<keyword evidence="4" id="KW-0325">Glycoprotein</keyword>
<accession>A0A5J6QHI6</accession>
<evidence type="ECO:0000256" key="2">
    <source>
        <dbReference type="ARBA" id="ARBA00022525"/>
    </source>
</evidence>
<organism evidence="5 6">
    <name type="scientific">Metapseudomonas lalkuanensis</name>
    <dbReference type="NCBI Taxonomy" id="2604832"/>
    <lineage>
        <taxon>Bacteria</taxon>
        <taxon>Pseudomonadati</taxon>
        <taxon>Pseudomonadota</taxon>
        <taxon>Gammaproteobacteria</taxon>
        <taxon>Pseudomonadales</taxon>
        <taxon>Pseudomonadaceae</taxon>
        <taxon>Metapseudomonas</taxon>
    </lineage>
</organism>
<dbReference type="GO" id="GO:0020037">
    <property type="term" value="F:heme binding"/>
    <property type="evidence" value="ECO:0007669"/>
    <property type="project" value="InterPro"/>
</dbReference>
<evidence type="ECO:0000256" key="1">
    <source>
        <dbReference type="ARBA" id="ARBA00004613"/>
    </source>
</evidence>
<dbReference type="GO" id="GO:0005576">
    <property type="term" value="C:extracellular region"/>
    <property type="evidence" value="ECO:0007669"/>
    <property type="project" value="UniProtKB-SubCell"/>
</dbReference>
<dbReference type="GO" id="GO:0006979">
    <property type="term" value="P:response to oxidative stress"/>
    <property type="evidence" value="ECO:0007669"/>
    <property type="project" value="InterPro"/>
</dbReference>
<dbReference type="Gene3D" id="1.10.640.10">
    <property type="entry name" value="Haem peroxidase domain superfamily, animal type"/>
    <property type="match status" value="2"/>
</dbReference>
<dbReference type="EMBL" id="CP043311">
    <property type="protein sequence ID" value="QEY62010.1"/>
    <property type="molecule type" value="Genomic_DNA"/>
</dbReference>
<dbReference type="GO" id="GO:0004601">
    <property type="term" value="F:peroxidase activity"/>
    <property type="evidence" value="ECO:0007669"/>
    <property type="project" value="InterPro"/>
</dbReference>
<dbReference type="PROSITE" id="PS00330">
    <property type="entry name" value="HEMOLYSIN_CALCIUM"/>
    <property type="match status" value="5"/>
</dbReference>
<protein>
    <submittedName>
        <fullName evidence="5">Calcium-binding protein</fullName>
    </submittedName>
</protein>
<dbReference type="InterPro" id="IPR037120">
    <property type="entry name" value="Haem_peroxidase_sf_animal"/>
</dbReference>
<dbReference type="InterPro" id="IPR019791">
    <property type="entry name" value="Haem_peroxidase_animal"/>
</dbReference>
<keyword evidence="3" id="KW-0106">Calcium</keyword>
<dbReference type="SUPFAM" id="SSF51120">
    <property type="entry name" value="beta-Roll"/>
    <property type="match status" value="6"/>
</dbReference>
<evidence type="ECO:0000313" key="5">
    <source>
        <dbReference type="EMBL" id="QEY62010.1"/>
    </source>
</evidence>
<name>A0A5J6QHI6_9GAMM</name>
<gene>
    <name evidence="5" type="ORF">FXN65_07985</name>
</gene>
<dbReference type="PANTHER" id="PTHR11475">
    <property type="entry name" value="OXIDASE/PEROXIDASE"/>
    <property type="match status" value="1"/>
</dbReference>
<dbReference type="InterPro" id="IPR001343">
    <property type="entry name" value="Hemolysn_Ca-bd"/>
</dbReference>
<comment type="subcellular location">
    <subcellularLocation>
        <location evidence="1">Secreted</location>
    </subcellularLocation>
</comment>